<organism evidence="4 5">
    <name type="scientific">Mycobacterium colombiense</name>
    <dbReference type="NCBI Taxonomy" id="339268"/>
    <lineage>
        <taxon>Bacteria</taxon>
        <taxon>Bacillati</taxon>
        <taxon>Actinomycetota</taxon>
        <taxon>Actinomycetes</taxon>
        <taxon>Mycobacteriales</taxon>
        <taxon>Mycobacteriaceae</taxon>
        <taxon>Mycobacterium</taxon>
        <taxon>Mycobacterium avium complex (MAC)</taxon>
    </lineage>
</organism>
<keyword evidence="2 4" id="KW-0378">Hydrolase</keyword>
<dbReference type="SUPFAM" id="SSF53474">
    <property type="entry name" value="alpha/beta-Hydrolases"/>
    <property type="match status" value="1"/>
</dbReference>
<feature type="domain" description="Serine aminopeptidase S33" evidence="3">
    <location>
        <begin position="42"/>
        <end position="282"/>
    </location>
</feature>
<dbReference type="Pfam" id="PF12146">
    <property type="entry name" value="Hydrolase_4"/>
    <property type="match status" value="1"/>
</dbReference>
<dbReference type="Gene3D" id="1.10.10.800">
    <property type="match status" value="1"/>
</dbReference>
<sequence>MEHIPYICSTRWGWPVAQRLDVEFDSGGATCAAWLYLPDVTPRPVIVMAHGLGAVRQMRLDAYAERFAAAGYACLVFDYRHFGDSGGQPRQLLDIKRQLQDWAAAVAFVRSRSDVGGSSVILWGTSFSGGHVLITAAEDQRIAAVVAQCPFTDGLSSGLAMDPWTSVKLTAVALRDVVGSAVGRAPVMVATAGSPHSIALMTAPDAEPGYLRLLPQNSPFQNQVAARVALQIPRHFPGRRTPGITCPVLFCVCDTDSVAPAKATLRHAAKAPHGQIIRYPEGHFDIYVGEAFEKVVADQIDFLHRTVPVDKPTLPTSDRSR</sequence>
<proteinExistence type="inferred from homology"/>
<dbReference type="EMBL" id="LZKI01000115">
    <property type="protein sequence ID" value="OBI39700.1"/>
    <property type="molecule type" value="Genomic_DNA"/>
</dbReference>
<reference evidence="4 5" key="1">
    <citation type="submission" date="2016-06" db="EMBL/GenBank/DDBJ databases">
        <authorList>
            <person name="Kjaerup R.B."/>
            <person name="Dalgaard T.S."/>
            <person name="Juul-Madsen H.R."/>
        </authorList>
    </citation>
    <scope>NUCLEOTIDE SEQUENCE [LARGE SCALE GENOMIC DNA]</scope>
    <source>
        <strain evidence="4 5">E1334</strain>
    </source>
</reference>
<evidence type="ECO:0000256" key="2">
    <source>
        <dbReference type="ARBA" id="ARBA00022801"/>
    </source>
</evidence>
<protein>
    <submittedName>
        <fullName evidence="4">Alpha/beta hydrolase</fullName>
    </submittedName>
</protein>
<name>A0A1A2YNX2_9MYCO</name>
<evidence type="ECO:0000313" key="4">
    <source>
        <dbReference type="EMBL" id="OBI39700.1"/>
    </source>
</evidence>
<dbReference type="GO" id="GO:0052689">
    <property type="term" value="F:carboxylic ester hydrolase activity"/>
    <property type="evidence" value="ECO:0007669"/>
    <property type="project" value="UniProtKB-ARBA"/>
</dbReference>
<comment type="caution">
    <text evidence="4">The sequence shown here is derived from an EMBL/GenBank/DDBJ whole genome shotgun (WGS) entry which is preliminary data.</text>
</comment>
<dbReference type="Gene3D" id="3.40.50.1820">
    <property type="entry name" value="alpha/beta hydrolase"/>
    <property type="match status" value="1"/>
</dbReference>
<dbReference type="InterPro" id="IPR022742">
    <property type="entry name" value="Hydrolase_4"/>
</dbReference>
<dbReference type="InterPro" id="IPR050261">
    <property type="entry name" value="FrsA_esterase"/>
</dbReference>
<gene>
    <name evidence="4" type="ORF">A5708_02925</name>
</gene>
<dbReference type="InterPro" id="IPR029058">
    <property type="entry name" value="AB_hydrolase_fold"/>
</dbReference>
<dbReference type="AlphaFoldDB" id="A0A1A2YNX2"/>
<accession>A0A1A2YNX2</accession>
<evidence type="ECO:0000256" key="1">
    <source>
        <dbReference type="ARBA" id="ARBA00008645"/>
    </source>
</evidence>
<comment type="similarity">
    <text evidence="1">Belongs to the AB hydrolase superfamily.</text>
</comment>
<dbReference type="PANTHER" id="PTHR22946:SF9">
    <property type="entry name" value="POLYKETIDE TRANSFERASE AF380"/>
    <property type="match status" value="1"/>
</dbReference>
<dbReference type="PANTHER" id="PTHR22946">
    <property type="entry name" value="DIENELACTONE HYDROLASE DOMAIN-CONTAINING PROTEIN-RELATED"/>
    <property type="match status" value="1"/>
</dbReference>
<evidence type="ECO:0000259" key="3">
    <source>
        <dbReference type="Pfam" id="PF12146"/>
    </source>
</evidence>
<evidence type="ECO:0000313" key="5">
    <source>
        <dbReference type="Proteomes" id="UP000091846"/>
    </source>
</evidence>
<dbReference type="OrthoDB" id="5902829at2"/>
<dbReference type="Proteomes" id="UP000091846">
    <property type="component" value="Unassembled WGS sequence"/>
</dbReference>